<dbReference type="SMART" id="SM00849">
    <property type="entry name" value="Lactamase_B"/>
    <property type="match status" value="1"/>
</dbReference>
<dbReference type="STRING" id="568899.SAMN05192534_13326"/>
<dbReference type="Gene3D" id="3.60.15.10">
    <property type="entry name" value="Ribonuclease Z/Hydroxyacylglutathione hydrolase-like"/>
    <property type="match status" value="1"/>
</dbReference>
<gene>
    <name evidence="2" type="ORF">SAMN05192534_13326</name>
</gene>
<accession>A0A1G8JIN6</accession>
<dbReference type="Pfam" id="PF00753">
    <property type="entry name" value="Lactamase_B"/>
    <property type="match status" value="1"/>
</dbReference>
<keyword evidence="3" id="KW-1185">Reference proteome</keyword>
<dbReference type="PANTHER" id="PTHR42951">
    <property type="entry name" value="METALLO-BETA-LACTAMASE DOMAIN-CONTAINING"/>
    <property type="match status" value="1"/>
</dbReference>
<dbReference type="SUPFAM" id="SSF56281">
    <property type="entry name" value="Metallo-hydrolase/oxidoreductase"/>
    <property type="match status" value="1"/>
</dbReference>
<protein>
    <submittedName>
        <fullName evidence="2">Glyoxylase, beta-lactamase superfamily II</fullName>
    </submittedName>
</protein>
<dbReference type="AlphaFoldDB" id="A0A1G8JIN6"/>
<dbReference type="Proteomes" id="UP000199163">
    <property type="component" value="Unassembled WGS sequence"/>
</dbReference>
<sequence length="276" mass="31815">MSVQYQDNNVTVFESVLLQTTSTVVATKEMILIVDPTWLPDEIHAIQQHVQSIDNGQEKYLLFTHSDFDHILGYNAFPEAVTIASRGFVEKTDKQEVIQEILQFDDQYYIQRPYLIEYPQIDTIIDFDNQTVRAGDTDISFYLAPGHQADGVFAVIQDLGILIAGDYLSDVEFPFIEHHSKAYEQTLEKLEESVRERRISLLIPGHGKATTDQEEIKDRIEDSKWYIEACRKEVTGSDSYKVLQAFVDSFLFSRYLEDMHEANLQQIRQEENTSSS</sequence>
<proteinExistence type="predicted"/>
<organism evidence="2 3">
    <name type="scientific">Alteribacillus persepolensis</name>
    <dbReference type="NCBI Taxonomy" id="568899"/>
    <lineage>
        <taxon>Bacteria</taxon>
        <taxon>Bacillati</taxon>
        <taxon>Bacillota</taxon>
        <taxon>Bacilli</taxon>
        <taxon>Bacillales</taxon>
        <taxon>Bacillaceae</taxon>
        <taxon>Alteribacillus</taxon>
    </lineage>
</organism>
<dbReference type="InterPro" id="IPR001279">
    <property type="entry name" value="Metallo-B-lactamas"/>
</dbReference>
<reference evidence="2 3" key="1">
    <citation type="submission" date="2016-10" db="EMBL/GenBank/DDBJ databases">
        <authorList>
            <person name="de Groot N.N."/>
        </authorList>
    </citation>
    <scope>NUCLEOTIDE SEQUENCE [LARGE SCALE GENOMIC DNA]</scope>
    <source>
        <strain evidence="2 3">DSM 21632</strain>
    </source>
</reference>
<dbReference type="EMBL" id="FNDK01000033">
    <property type="protein sequence ID" value="SDI30951.1"/>
    <property type="molecule type" value="Genomic_DNA"/>
</dbReference>
<evidence type="ECO:0000313" key="2">
    <source>
        <dbReference type="EMBL" id="SDI30951.1"/>
    </source>
</evidence>
<feature type="domain" description="Metallo-beta-lactamase" evidence="1">
    <location>
        <begin position="19"/>
        <end position="206"/>
    </location>
</feature>
<name>A0A1G8JIN6_9BACI</name>
<dbReference type="InterPro" id="IPR050855">
    <property type="entry name" value="NDM-1-like"/>
</dbReference>
<dbReference type="InterPro" id="IPR036866">
    <property type="entry name" value="RibonucZ/Hydroxyglut_hydro"/>
</dbReference>
<evidence type="ECO:0000259" key="1">
    <source>
        <dbReference type="SMART" id="SM00849"/>
    </source>
</evidence>
<evidence type="ECO:0000313" key="3">
    <source>
        <dbReference type="Proteomes" id="UP000199163"/>
    </source>
</evidence>
<dbReference type="RefSeq" id="WP_175487576.1">
    <property type="nucleotide sequence ID" value="NZ_FNDK01000033.1"/>
</dbReference>